<feature type="compositionally biased region" description="Basic and acidic residues" evidence="1">
    <location>
        <begin position="541"/>
        <end position="607"/>
    </location>
</feature>
<feature type="region of interest" description="Disordered" evidence="1">
    <location>
        <begin position="162"/>
        <end position="238"/>
    </location>
</feature>
<evidence type="ECO:0000313" key="4">
    <source>
        <dbReference type="Proteomes" id="UP001591681"/>
    </source>
</evidence>
<comment type="caution">
    <text evidence="3">The sequence shown here is derived from an EMBL/GenBank/DDBJ whole genome shotgun (WGS) entry which is preliminary data.</text>
</comment>
<dbReference type="PANTHER" id="PTHR23122">
    <property type="entry name" value="MEMBRANE-ASSOCIATED GUANYLATE KINASE MAGUK"/>
    <property type="match status" value="1"/>
</dbReference>
<feature type="compositionally biased region" description="Polar residues" evidence="1">
    <location>
        <begin position="400"/>
        <end position="409"/>
    </location>
</feature>
<dbReference type="PROSITE" id="PS51022">
    <property type="entry name" value="L27"/>
    <property type="match status" value="2"/>
</dbReference>
<evidence type="ECO:0000313" key="3">
    <source>
        <dbReference type="EMBL" id="KAL2080898.1"/>
    </source>
</evidence>
<name>A0ABD1J4L0_9TELE</name>
<dbReference type="InterPro" id="IPR004172">
    <property type="entry name" value="L27_dom"/>
</dbReference>
<accession>A0ABD1J4L0</accession>
<feature type="compositionally biased region" description="Gly residues" evidence="1">
    <location>
        <begin position="419"/>
        <end position="430"/>
    </location>
</feature>
<feature type="domain" description="L27" evidence="2">
    <location>
        <begin position="87"/>
        <end position="138"/>
    </location>
</feature>
<proteinExistence type="predicted"/>
<organism evidence="3 4">
    <name type="scientific">Coilia grayii</name>
    <name type="common">Gray's grenadier anchovy</name>
    <dbReference type="NCBI Taxonomy" id="363190"/>
    <lineage>
        <taxon>Eukaryota</taxon>
        <taxon>Metazoa</taxon>
        <taxon>Chordata</taxon>
        <taxon>Craniata</taxon>
        <taxon>Vertebrata</taxon>
        <taxon>Euteleostomi</taxon>
        <taxon>Actinopterygii</taxon>
        <taxon>Neopterygii</taxon>
        <taxon>Teleostei</taxon>
        <taxon>Clupei</taxon>
        <taxon>Clupeiformes</taxon>
        <taxon>Clupeoidei</taxon>
        <taxon>Engraulidae</taxon>
        <taxon>Coilinae</taxon>
        <taxon>Coilia</taxon>
    </lineage>
</organism>
<feature type="compositionally biased region" description="Basic residues" evidence="1">
    <location>
        <begin position="351"/>
        <end position="363"/>
    </location>
</feature>
<dbReference type="SMART" id="SM00569">
    <property type="entry name" value="L27"/>
    <property type="match status" value="2"/>
</dbReference>
<dbReference type="Proteomes" id="UP001591681">
    <property type="component" value="Unassembled WGS sequence"/>
</dbReference>
<dbReference type="Gene3D" id="1.10.287.650">
    <property type="entry name" value="L27 domain"/>
    <property type="match status" value="1"/>
</dbReference>
<reference evidence="3 4" key="1">
    <citation type="submission" date="2024-09" db="EMBL/GenBank/DDBJ databases">
        <title>A chromosome-level genome assembly of Gray's grenadier anchovy, Coilia grayii.</title>
        <authorList>
            <person name="Fu Z."/>
        </authorList>
    </citation>
    <scope>NUCLEOTIDE SEQUENCE [LARGE SCALE GENOMIC DNA]</scope>
    <source>
        <strain evidence="3">G4</strain>
        <tissue evidence="3">Muscle</tissue>
    </source>
</reference>
<gene>
    <name evidence="3" type="ORF">ACEWY4_022751</name>
</gene>
<keyword evidence="4" id="KW-1185">Reference proteome</keyword>
<feature type="compositionally biased region" description="Low complexity" evidence="1">
    <location>
        <begin position="173"/>
        <end position="213"/>
    </location>
</feature>
<sequence length="710" mass="76374">MATTEGLQQDSENMAMTDMTQRGQQDGLTQVLADVLEEVRLSISRDVSGADLLHSLLSAPWLRSLLKVYECLLLNKTSVPTPHLPYSSGLSQEVMANLREVTTPTPEIQELYRLLEKPHVQALLLTHDTVAKRDYDPVLPPMPPHMPEDEEAVRIVCMAKNKQPLTPSPSSCPSPSQSPQQTPSHTPTHAPSPASSHVTPQQPSPSPSSSSPSPSQPPPAATVTTATPPQTPPQTPKVRVRHRWDNLRRYTMEKLATSKILSLTDGCSMDQLGPGASAAGLPLAVPVQKCLLVQYDPAGNQLCYQTCELMGAGLAQSAPNVYAPALIDNVMVDGSNRDTPKPSGSLSPPQKKPRPGAKRHPPLRQRSATVPSSPQSPPSASSSTRHRGKPPNLPPISKRGSVQSQTAPSSPGPHQHTSGGDGGGGGGSGGRTPATSRVPKQRSLDERCSTERRGGGGAGGTGADVATAAGAGGALEEDARALRLLSEVVSKLQGLVVASKSPHSGRADRAKLPVPPPRAKSKAKPAGQTHTHTALTHSPRPGREHKEPKEHKDSKEHKELKDCKELKEHRQLKGTKELKDCKELKEHKELKDRKEQQELKECKDPSKSKRPVTESPAPTRFHFSMSSSSSSSSVSSLSSRSPSLPRRSSMRKMTSLLPTSPQRRVYLESLTPFNGLSSALPLPLPVSRSIDDYETFGCLFTRKKKAKKKK</sequence>
<evidence type="ECO:0000256" key="1">
    <source>
        <dbReference type="SAM" id="MobiDB-lite"/>
    </source>
</evidence>
<dbReference type="InterPro" id="IPR036892">
    <property type="entry name" value="L27_dom_sf"/>
</dbReference>
<feature type="region of interest" description="Disordered" evidence="1">
    <location>
        <begin position="333"/>
        <end position="466"/>
    </location>
</feature>
<dbReference type="InterPro" id="IPR050716">
    <property type="entry name" value="MAGUK"/>
</dbReference>
<dbReference type="InterPro" id="IPR014775">
    <property type="entry name" value="L27_C"/>
</dbReference>
<dbReference type="EMBL" id="JBHFQA010000020">
    <property type="protein sequence ID" value="KAL2080898.1"/>
    <property type="molecule type" value="Genomic_DNA"/>
</dbReference>
<dbReference type="AlphaFoldDB" id="A0ABD1J4L0"/>
<feature type="compositionally biased region" description="Basic and acidic residues" evidence="1">
    <location>
        <begin position="442"/>
        <end position="454"/>
    </location>
</feature>
<feature type="domain" description="L27" evidence="2">
    <location>
        <begin position="25"/>
        <end position="80"/>
    </location>
</feature>
<protein>
    <recommendedName>
        <fullName evidence="2">L27 domain-containing protein</fullName>
    </recommendedName>
</protein>
<evidence type="ECO:0000259" key="2">
    <source>
        <dbReference type="PROSITE" id="PS51022"/>
    </source>
</evidence>
<dbReference type="SUPFAM" id="SSF101288">
    <property type="entry name" value="L27 domain"/>
    <property type="match status" value="1"/>
</dbReference>
<dbReference type="Pfam" id="PF02828">
    <property type="entry name" value="L27"/>
    <property type="match status" value="1"/>
</dbReference>
<feature type="compositionally biased region" description="Low complexity" evidence="1">
    <location>
        <begin position="624"/>
        <end position="647"/>
    </location>
</feature>
<feature type="region of interest" description="Disordered" evidence="1">
    <location>
        <begin position="497"/>
        <end position="660"/>
    </location>
</feature>